<sequence length="1820" mass="189031">MNTTSLTRSMFRPLIAAVMFAVVLLGLSQTASGNETAASSLFAAPVLRLDPSNVTGAGGTNINTVACASGYEILEHWNTGTSATVSSPDGVIKTMRIVLDNPQDAGLEELAIGGIFPGVFVAGNGTTELTLTNNGSATSSAVLNVLNDLLYTNRADNPNTAVQRRVLITVTDAVGQTSNTATAFVTVTRAANTGNSPGPILVFASTSTVDLYDGLDGSQDVGGTWVRVDNNSPVSGSTVNIASLPMGGTAYRYEVDAGGACGMGWTTVVVVKIDDDEEPITSANSCGFFLTTYTNAMYSAATDDPIYVFNGGPGTGSLSGTSRSAGTVFDWYKFDAATNSYQIYALDAGPTISGLESGGYLLLTNNDGVIREGRAWVWNTENLPSIDEVGTVCEGATVTLNGDIGTTTQHFTYYDPVRRPFIINASTRIRVTFNATHTYVSDLAFYFVNPDGTKTIPLGVNQGGNCNSGDNVNNLTFTNQGPNAYFNFCLGAPNTLTGTFNGYRNASGSDQLINWAPMYGENANAGGWKVQIYDCVGQDVGHLRGATITFDDGAGNVVTYTSGSIAVPINDNSCTPSTASIYTVPFTPAVLAPTAITIGDDVGVGRGQGGYQWSYSTDGPTGPFTDFEDGTTTPQLSFNETTWIKLSLDLGIEGCLLEDVIEVTVNSVAAPTADAAQEFCIADNPTLAAIAVTGETIRWFADAYTATALASSTALVDGTTYYASQTVSGCESIARTPITVGLFYQPTVDAGSDVTQYTGPSFELDASNDLGVGEWSLVSSSPIGLTASAIDDVTDPNATITLPANSTATLRWTVTNGGCVVFDDVELTYLVPEITVAKTAAVTLVSAPGPINYELVVENTGTVNLTGIAITDGVTQGTSSEAIALLGTPVQTGGTGDNTDGVLDVGETWTYSYSYTVTQAHLDDGGDLVNGVSVDANELIDAVDDAATVEITQSPSLTVAKTAAVTTVSAPGAINYEVVVANTGNVSLTGITVADAVVQGTASEVIAPGTPVQTGGTGDNSDGVLDVGETWTYNYGYTVTQAHLDDGGDLVNGVSVDANELNAAVDDAATVTVTLSPSFTLFKELIAINGTTNVTNYNAVGDELEYAITVTNTGNVTLSSITVNDALTGLTETVSSLAPGADSVLTTVYTIQQSDLDAGVVLNTATATGEGPSGDTVDPTDPSDGQETTTATQAPSFTISKVLTGINGAAGTTSYNAVGDELEYAITLTNTGNVTLGSITVNDALTGLIETVSSLAPGADSVLTTVYTIQQSDLDVGSVLNTATATGEDLAGNQLNPTDPVSGEETTLATRQAGLSLTKKVISKGPYRVGNDITYEIVATNTGNVTLTDVNVTDDNAEIVSGSPIRSLQPGAAATVIARHKITQADADAGQVVNQARAIATGPDGTDIPEVTSNDPNTPGDGDATVITIIQTAEIRIEKHADRTQVKNVGDQIIYEIQVTNTGTVTLRHIEIRDPLTGFVQQIAAIEPGTTNALIFTTTYRTTAADLVAGKIINSATVSAVDPNGNPLSGTTTVEVNAYFKLIAVDDDRFGPIPGRDGGTTASVLGNDTIDGDPIDVGTIVLSRTPVIGSSPLTLNEDGTVTLAPNTAAGSYTLSYQVCDAVNPTNCQTATVTVEVAPASLEAAAVSADANGYDGTKNVVNVFDNIKVNGEPLDPEDVSLTVVRTDPELVLNADGSVDVLPGTRGGTYILTYQICEKLNPDNCTVTTVTITVVNPLKIPNVFTPNGDGKNDVFEIIGIEGFDLIEVTVVNRWGNEVYRSNNYQNDWDGRSLGEGTYYYLITTHKGKIREVRKGWVLLKRM</sequence>
<feature type="compositionally biased region" description="Polar residues" evidence="1">
    <location>
        <begin position="1183"/>
        <end position="1193"/>
    </location>
</feature>
<dbReference type="NCBIfam" id="TIGR01451">
    <property type="entry name" value="B_ant_repeat"/>
    <property type="match status" value="4"/>
</dbReference>
<feature type="region of interest" description="Disordered" evidence="1">
    <location>
        <begin position="1401"/>
        <end position="1422"/>
    </location>
</feature>
<feature type="domain" description="DUF7507" evidence="3">
    <location>
        <begin position="1086"/>
        <end position="1178"/>
    </location>
</feature>
<reference evidence="4" key="2">
    <citation type="submission" date="2020-09" db="EMBL/GenBank/DDBJ databases">
        <authorList>
            <person name="Sun Q."/>
            <person name="Zhou Y."/>
        </authorList>
    </citation>
    <scope>NUCLEOTIDE SEQUENCE</scope>
    <source>
        <strain evidence="4">CGMCC 1.12195</strain>
    </source>
</reference>
<dbReference type="PANTHER" id="PTHR34819">
    <property type="entry name" value="LARGE CYSTEINE-RICH PERIPLASMIC PROTEIN OMCB"/>
    <property type="match status" value="1"/>
</dbReference>
<comment type="caution">
    <text evidence="4">The sequence shown here is derived from an EMBL/GenBank/DDBJ whole genome shotgun (WGS) entry which is preliminary data.</text>
</comment>
<evidence type="ECO:0000313" key="4">
    <source>
        <dbReference type="EMBL" id="GGG97223.1"/>
    </source>
</evidence>
<feature type="region of interest" description="Disordered" evidence="1">
    <location>
        <begin position="1165"/>
        <end position="1193"/>
    </location>
</feature>
<dbReference type="RefSeq" id="WP_188507441.1">
    <property type="nucleotide sequence ID" value="NZ_BMER01000004.1"/>
</dbReference>
<accession>A0A917HXU4</accession>
<organism evidence="4 5">
    <name type="scientific">Parapedobacter pyrenivorans</name>
    <dbReference type="NCBI Taxonomy" id="1305674"/>
    <lineage>
        <taxon>Bacteria</taxon>
        <taxon>Pseudomonadati</taxon>
        <taxon>Bacteroidota</taxon>
        <taxon>Sphingobacteriia</taxon>
        <taxon>Sphingobacteriales</taxon>
        <taxon>Sphingobacteriaceae</taxon>
        <taxon>Parapedobacter</taxon>
    </lineage>
</organism>
<dbReference type="InterPro" id="IPR055354">
    <property type="entry name" value="DUF7507"/>
</dbReference>
<dbReference type="NCBIfam" id="TIGR04131">
    <property type="entry name" value="Bac_Flav_CTERM"/>
    <property type="match status" value="1"/>
</dbReference>
<evidence type="ECO:0000313" key="5">
    <source>
        <dbReference type="Proteomes" id="UP000660862"/>
    </source>
</evidence>
<dbReference type="EMBL" id="BMER01000004">
    <property type="protein sequence ID" value="GGG97223.1"/>
    <property type="molecule type" value="Genomic_DNA"/>
</dbReference>
<protein>
    <submittedName>
        <fullName evidence="4">Uncharacterized protein</fullName>
    </submittedName>
</protein>
<evidence type="ECO:0000256" key="1">
    <source>
        <dbReference type="SAM" id="MobiDB-lite"/>
    </source>
</evidence>
<feature type="domain" description="Ig-like" evidence="2">
    <location>
        <begin position="669"/>
        <end position="740"/>
    </location>
</feature>
<evidence type="ECO:0000259" key="2">
    <source>
        <dbReference type="Pfam" id="PF19081"/>
    </source>
</evidence>
<dbReference type="InterPro" id="IPR044023">
    <property type="entry name" value="Ig_7"/>
</dbReference>
<name>A0A917HXU4_9SPHI</name>
<dbReference type="Pfam" id="PF24346">
    <property type="entry name" value="DUF7507"/>
    <property type="match status" value="6"/>
</dbReference>
<feature type="domain" description="DUF7507" evidence="3">
    <location>
        <begin position="1433"/>
        <end position="1529"/>
    </location>
</feature>
<proteinExistence type="predicted"/>
<reference evidence="4" key="1">
    <citation type="journal article" date="2014" name="Int. J. Syst. Evol. Microbiol.">
        <title>Complete genome sequence of Corynebacterium casei LMG S-19264T (=DSM 44701T), isolated from a smear-ripened cheese.</title>
        <authorList>
            <consortium name="US DOE Joint Genome Institute (JGI-PGF)"/>
            <person name="Walter F."/>
            <person name="Albersmeier A."/>
            <person name="Kalinowski J."/>
            <person name="Ruckert C."/>
        </authorList>
    </citation>
    <scope>NUCLEOTIDE SEQUENCE</scope>
    <source>
        <strain evidence="4">CGMCC 1.12195</strain>
    </source>
</reference>
<feature type="domain" description="DUF7507" evidence="3">
    <location>
        <begin position="832"/>
        <end position="936"/>
    </location>
</feature>
<gene>
    <name evidence="4" type="ORF">GCM10007415_35650</name>
</gene>
<evidence type="ECO:0000259" key="3">
    <source>
        <dbReference type="Pfam" id="PF24346"/>
    </source>
</evidence>
<dbReference type="PANTHER" id="PTHR34819:SF3">
    <property type="entry name" value="CELL SURFACE PROTEIN"/>
    <property type="match status" value="1"/>
</dbReference>
<dbReference type="InterPro" id="IPR047589">
    <property type="entry name" value="DUF11_rpt"/>
</dbReference>
<dbReference type="InterPro" id="IPR026341">
    <property type="entry name" value="T9SS_type_B"/>
</dbReference>
<dbReference type="Pfam" id="PF19081">
    <property type="entry name" value="Ig_7"/>
    <property type="match status" value="1"/>
</dbReference>
<dbReference type="Proteomes" id="UP000660862">
    <property type="component" value="Unassembled WGS sequence"/>
</dbReference>
<feature type="domain" description="DUF7507" evidence="3">
    <location>
        <begin position="954"/>
        <end position="1061"/>
    </location>
</feature>
<dbReference type="InterPro" id="IPR051172">
    <property type="entry name" value="Chlamydia_OmcB"/>
</dbReference>
<dbReference type="Pfam" id="PF13585">
    <property type="entry name" value="CHU_C"/>
    <property type="match status" value="1"/>
</dbReference>
<feature type="domain" description="DUF7507" evidence="3">
    <location>
        <begin position="1211"/>
        <end position="1295"/>
    </location>
</feature>
<feature type="domain" description="DUF7507" evidence="3">
    <location>
        <begin position="1313"/>
        <end position="1408"/>
    </location>
</feature>
<dbReference type="Gene3D" id="2.60.120.260">
    <property type="entry name" value="Galactose-binding domain-like"/>
    <property type="match status" value="1"/>
</dbReference>
<keyword evidence="5" id="KW-1185">Reference proteome</keyword>